<organism evidence="3 4">
    <name type="scientific">Marinomonas mediterranea (strain ATCC 700492 / JCM 21426 / NBRC 103028 / MMB-1)</name>
    <dbReference type="NCBI Taxonomy" id="717774"/>
    <lineage>
        <taxon>Bacteria</taxon>
        <taxon>Pseudomonadati</taxon>
        <taxon>Pseudomonadota</taxon>
        <taxon>Gammaproteobacteria</taxon>
        <taxon>Oceanospirillales</taxon>
        <taxon>Oceanospirillaceae</taxon>
        <taxon>Marinomonas</taxon>
    </lineage>
</organism>
<proteinExistence type="predicted"/>
<feature type="region of interest" description="Disordered" evidence="1">
    <location>
        <begin position="146"/>
        <end position="182"/>
    </location>
</feature>
<dbReference type="HOGENOM" id="CLU_301442_0_0_6"/>
<dbReference type="PATRIC" id="fig|717774.3.peg.1490"/>
<accession>F2JX99</accession>
<evidence type="ECO:0000313" key="4">
    <source>
        <dbReference type="Proteomes" id="UP000001062"/>
    </source>
</evidence>
<dbReference type="AlphaFoldDB" id="F2JX99"/>
<keyword evidence="4" id="KW-1185">Reference proteome</keyword>
<feature type="compositionally biased region" description="Polar residues" evidence="1">
    <location>
        <begin position="633"/>
        <end position="646"/>
    </location>
</feature>
<evidence type="ECO:0000313" key="3">
    <source>
        <dbReference type="EMBL" id="ADZ90705.1"/>
    </source>
</evidence>
<dbReference type="InterPro" id="IPR008023">
    <property type="entry name" value="DUF748"/>
</dbReference>
<dbReference type="Pfam" id="PF05359">
    <property type="entry name" value="DUF748"/>
    <property type="match status" value="1"/>
</dbReference>
<dbReference type="STRING" id="717774.Marme_1438"/>
<dbReference type="Proteomes" id="UP000001062">
    <property type="component" value="Chromosome"/>
</dbReference>
<dbReference type="eggNOG" id="COG2982">
    <property type="taxonomic scope" value="Bacteria"/>
</dbReference>
<name>F2JX99_MARM1</name>
<dbReference type="OrthoDB" id="6114420at2"/>
<feature type="transmembrane region" description="Helical" evidence="2">
    <location>
        <begin position="28"/>
        <end position="47"/>
    </location>
</feature>
<protein>
    <submittedName>
        <fullName evidence="3">Uncharacterized protein</fullName>
    </submittedName>
</protein>
<gene>
    <name evidence="3" type="ordered locus">Marme_1438</name>
</gene>
<dbReference type="SUPFAM" id="SSF103088">
    <property type="entry name" value="OmpA-like"/>
    <property type="match status" value="1"/>
</dbReference>
<feature type="compositionally biased region" description="Polar residues" evidence="1">
    <location>
        <begin position="168"/>
        <end position="182"/>
    </location>
</feature>
<keyword evidence="2" id="KW-0472">Membrane</keyword>
<evidence type="ECO:0000256" key="2">
    <source>
        <dbReference type="SAM" id="Phobius"/>
    </source>
</evidence>
<keyword evidence="2" id="KW-0812">Transmembrane</keyword>
<sequence length="991" mass="109786">MTSDNNTKEKQPMTIHHRLKPRSLLARITLYFALFLVLFIFAIWLAIPPVANWYLTDFYKQQNRLFSADDISVNFFPPSVHLEKVRVSHEESTELELNRLDIQVSVAPLFKKTAYISDARIDGLFVYASQSQNAWNIAGLNIPLNSSNESNNTQDSGSEISKEEHTQPQKPSEQQAQENPSDGSMAWRLVVPKFEFNNSQFKIHNLLNDNITDSIAIKYLQVEDLQNQGLDVSGNVALDLNFNESNLALKSNIQYLQFLADIKLNSLDINAEIKDFLHFLPKEYRPLSGNINTSLQGNIKQVGATEFEVSLPSVDMNLNKLSADVPNAVAQLDTVNVRLTNSNISNTSNGELSATGILSTSLEKLDATFEDNKVQTQSFNLEVNQFALNKEGNAISLTVPSIELKNNNLQYENAKTKVSNNSVHLQLGNLVATIAEDKTLKLSTSLSSELNQSSLALDQLHLNNDRMAFDIEQLEVVQSDDKLNAKTAQTKVSNTHFILTESENVLASVGQVDLDLPTLRYSGTAYAATLAHLRLADIELSNLKDAPPLTVLDSLTIQDVNAVETHAEIKSIDLKGLRAHLLLDENRQLINLATLPAANDASDQNSTAHESTTNSSSANNRTNANNSEKLDNSTEPNKNTDLNNDETNSNKFALRLHEFSLSDNSYIQILDKSVEPDLDSTIDIDQLTATHIDSKDPNSVTHVLLKARNGKYSTIDLNADIQPFANKLTMQSKLAIRETELPPYSPYIAQALGYRIDSGQMDMDLDLNADKGQLEGNTHLVFREFDLGGRQESSKVVQTGAMPLNIAVGVLKDGQGNIELDIPLEGDVDNPEFKWTGFLMLPIKQALYKASASYLMQTFVPYANVISIAQIAGEQILKIRVEPLEFSFQQGQILPEQHSYLDQLNALMTDKPDSQVKACGIAVLGDLGESDELTIAEPEQQNTYLNGLANERANALKDYLVGKGIASNRIFVCAPQIDRDDDAKPRVALKF</sequence>
<dbReference type="EMBL" id="CP002583">
    <property type="protein sequence ID" value="ADZ90705.1"/>
    <property type="molecule type" value="Genomic_DNA"/>
</dbReference>
<dbReference type="eggNOG" id="COG2885">
    <property type="taxonomic scope" value="Bacteria"/>
</dbReference>
<feature type="compositionally biased region" description="Polar residues" evidence="1">
    <location>
        <begin position="146"/>
        <end position="159"/>
    </location>
</feature>
<dbReference type="RefSeq" id="WP_013660610.1">
    <property type="nucleotide sequence ID" value="NC_015276.1"/>
</dbReference>
<feature type="compositionally biased region" description="Low complexity" evidence="1">
    <location>
        <begin position="605"/>
        <end position="627"/>
    </location>
</feature>
<evidence type="ECO:0000256" key="1">
    <source>
        <dbReference type="SAM" id="MobiDB-lite"/>
    </source>
</evidence>
<dbReference type="Gene3D" id="3.30.1330.60">
    <property type="entry name" value="OmpA-like domain"/>
    <property type="match status" value="1"/>
</dbReference>
<dbReference type="InterPro" id="IPR036737">
    <property type="entry name" value="OmpA-like_sf"/>
</dbReference>
<feature type="region of interest" description="Disordered" evidence="1">
    <location>
        <begin position="599"/>
        <end position="646"/>
    </location>
</feature>
<keyword evidence="2" id="KW-1133">Transmembrane helix</keyword>
<reference evidence="3 4" key="1">
    <citation type="journal article" date="2012" name="Stand. Genomic Sci.">
        <title>Complete genome sequence of the melanogenic marine bacterium Marinomonas mediterranea type strain (MMB-1(T)).</title>
        <authorList>
            <person name="Lucas-Elio P."/>
            <person name="Goodwin L."/>
            <person name="Woyke T."/>
            <person name="Pitluck S."/>
            <person name="Nolan M."/>
            <person name="Kyrpides N.C."/>
            <person name="Detter J.C."/>
            <person name="Copeland A."/>
            <person name="Teshima H."/>
            <person name="Bruce D."/>
            <person name="Detter C."/>
            <person name="Tapia R."/>
            <person name="Han S."/>
            <person name="Land M.L."/>
            <person name="Ivanova N."/>
            <person name="Mikhailova N."/>
            <person name="Johnston A.W."/>
            <person name="Sanchez-Amat A."/>
        </authorList>
    </citation>
    <scope>NUCLEOTIDE SEQUENCE [LARGE SCALE GENOMIC DNA]</scope>
    <source>
        <strain evidence="4">ATCC 700492 / JCM 21426 / NBRC 103028 / MMB-1</strain>
    </source>
</reference>
<dbReference type="KEGG" id="mme:Marme_1438"/>